<dbReference type="InterPro" id="IPR035979">
    <property type="entry name" value="RBD_domain_sf"/>
</dbReference>
<proteinExistence type="inferred from homology"/>
<gene>
    <name evidence="10" type="ORF">BWQ96_09538</name>
</gene>
<dbReference type="AlphaFoldDB" id="A0A2V3IFB1"/>
<comment type="subcellular location">
    <subcellularLocation>
        <location evidence="1">Nucleus</location>
    </subcellularLocation>
</comment>
<evidence type="ECO:0000256" key="6">
    <source>
        <dbReference type="ARBA" id="ARBA00023242"/>
    </source>
</evidence>
<evidence type="ECO:0000256" key="3">
    <source>
        <dbReference type="ARBA" id="ARBA00022664"/>
    </source>
</evidence>
<dbReference type="Proteomes" id="UP000247409">
    <property type="component" value="Unassembled WGS sequence"/>
</dbReference>
<feature type="compositionally biased region" description="Pro residues" evidence="8">
    <location>
        <begin position="253"/>
        <end position="280"/>
    </location>
</feature>
<keyword evidence="5" id="KW-0508">mRNA splicing</keyword>
<dbReference type="GO" id="GO:0000339">
    <property type="term" value="F:RNA cap binding"/>
    <property type="evidence" value="ECO:0007669"/>
    <property type="project" value="InterPro"/>
</dbReference>
<dbReference type="InterPro" id="IPR027157">
    <property type="entry name" value="NCBP2"/>
</dbReference>
<evidence type="ECO:0000313" key="10">
    <source>
        <dbReference type="EMBL" id="PXF40741.1"/>
    </source>
</evidence>
<dbReference type="OrthoDB" id="201398at2759"/>
<dbReference type="GO" id="GO:0045292">
    <property type="term" value="P:mRNA cis splicing, via spliceosome"/>
    <property type="evidence" value="ECO:0007669"/>
    <property type="project" value="InterPro"/>
</dbReference>
<dbReference type="SUPFAM" id="SSF54928">
    <property type="entry name" value="RNA-binding domain, RBD"/>
    <property type="match status" value="1"/>
</dbReference>
<evidence type="ECO:0000259" key="9">
    <source>
        <dbReference type="PROSITE" id="PS50102"/>
    </source>
</evidence>
<dbReference type="GO" id="GO:0005846">
    <property type="term" value="C:nuclear cap binding complex"/>
    <property type="evidence" value="ECO:0007669"/>
    <property type="project" value="InterPro"/>
</dbReference>
<dbReference type="InterPro" id="IPR034148">
    <property type="entry name" value="NCBP2_RRM"/>
</dbReference>
<dbReference type="PROSITE" id="PS50102">
    <property type="entry name" value="RRM"/>
    <property type="match status" value="1"/>
</dbReference>
<evidence type="ECO:0000256" key="1">
    <source>
        <dbReference type="ARBA" id="ARBA00004123"/>
    </source>
</evidence>
<dbReference type="PANTHER" id="PTHR18847:SF0">
    <property type="entry name" value="NUCLEAR CAP-BINDING PROTEIN SUBUNIT 2"/>
    <property type="match status" value="1"/>
</dbReference>
<evidence type="ECO:0000256" key="8">
    <source>
        <dbReference type="SAM" id="MobiDB-lite"/>
    </source>
</evidence>
<dbReference type="Pfam" id="PF00076">
    <property type="entry name" value="RRM_1"/>
    <property type="match status" value="1"/>
</dbReference>
<feature type="domain" description="RRM" evidence="9">
    <location>
        <begin position="69"/>
        <end position="147"/>
    </location>
</feature>
<evidence type="ECO:0000256" key="4">
    <source>
        <dbReference type="ARBA" id="ARBA00022884"/>
    </source>
</evidence>
<dbReference type="PANTHER" id="PTHR18847">
    <property type="entry name" value="20 KD NUCLEAR CAP BINDING PROTEIN"/>
    <property type="match status" value="1"/>
</dbReference>
<evidence type="ECO:0000256" key="5">
    <source>
        <dbReference type="ARBA" id="ARBA00023187"/>
    </source>
</evidence>
<feature type="compositionally biased region" description="Basic and acidic residues" evidence="8">
    <location>
        <begin position="297"/>
        <end position="314"/>
    </location>
</feature>
<keyword evidence="6" id="KW-0539">Nucleus</keyword>
<dbReference type="CDD" id="cd12240">
    <property type="entry name" value="RRM_NCBP2"/>
    <property type="match status" value="1"/>
</dbReference>
<sequence>MNDFSVSFASFGCFFQAFSATELKSFSLQIYAMATKLFRSEIAKPISLYQDRRFQGGQKERESALKQSTTLYLGNLSFYTTEEQIYDLFSKAGEIKRIIMGLDRLRKTPCGFCFVEYYRRCDAENSVNFLSGTKLDERTIRVDYDVGFSDGRQYGRGRSGGQVRDEHRVDYDPGRGGFGRAKAPQTGMTGMQMWSGAPQPGPPLMGALSPGGRGRPYGDRGRRRGRGRGGGRGRGRPFHGPPGHGPYGRWPPGHGPPGHGPPGHGPPGHGPPGHGPPGHAPPRYFGGMGQGPMKRRRDSDEYGMHQPNEREPRYKRMRGPENNYGPPPMMGIPPPGMVNSSTQNPMHGPPMVPMDGEMAGGMQRADEPMRNERFDRGKKEEDQ</sequence>
<organism evidence="10 11">
    <name type="scientific">Gracilariopsis chorda</name>
    <dbReference type="NCBI Taxonomy" id="448386"/>
    <lineage>
        <taxon>Eukaryota</taxon>
        <taxon>Rhodophyta</taxon>
        <taxon>Florideophyceae</taxon>
        <taxon>Rhodymeniophycidae</taxon>
        <taxon>Gracilariales</taxon>
        <taxon>Gracilariaceae</taxon>
        <taxon>Gracilariopsis</taxon>
    </lineage>
</organism>
<comment type="similarity">
    <text evidence="2">Belongs to the RRM NCBP2 family.</text>
</comment>
<feature type="region of interest" description="Disordered" evidence="8">
    <location>
        <begin position="153"/>
        <end position="180"/>
    </location>
</feature>
<dbReference type="FunFam" id="3.30.70.330:FF:000128">
    <property type="entry name" value="Nuclear cap-binding protein subunit 2"/>
    <property type="match status" value="1"/>
</dbReference>
<dbReference type="STRING" id="448386.A0A2V3IFB1"/>
<reference evidence="10 11" key="1">
    <citation type="journal article" date="2018" name="Mol. Biol. Evol.">
        <title>Analysis of the draft genome of the red seaweed Gracilariopsis chorda provides insights into genome size evolution in Rhodophyta.</title>
        <authorList>
            <person name="Lee J."/>
            <person name="Yang E.C."/>
            <person name="Graf L."/>
            <person name="Yang J.H."/>
            <person name="Qiu H."/>
            <person name="Zel Zion U."/>
            <person name="Chan C.X."/>
            <person name="Stephens T.G."/>
            <person name="Weber A.P.M."/>
            <person name="Boo G.H."/>
            <person name="Boo S.M."/>
            <person name="Kim K.M."/>
            <person name="Shin Y."/>
            <person name="Jung M."/>
            <person name="Lee S.J."/>
            <person name="Yim H.S."/>
            <person name="Lee J.H."/>
            <person name="Bhattacharya D."/>
            <person name="Yoon H.S."/>
        </authorList>
    </citation>
    <scope>NUCLEOTIDE SEQUENCE [LARGE SCALE GENOMIC DNA]</scope>
    <source>
        <strain evidence="10 11">SKKU-2015</strain>
        <tissue evidence="10">Whole body</tissue>
    </source>
</reference>
<dbReference type="InterPro" id="IPR000504">
    <property type="entry name" value="RRM_dom"/>
</dbReference>
<keyword evidence="11" id="KW-1185">Reference proteome</keyword>
<evidence type="ECO:0000256" key="7">
    <source>
        <dbReference type="PROSITE-ProRule" id="PRU00176"/>
    </source>
</evidence>
<keyword evidence="3" id="KW-0507">mRNA processing</keyword>
<protein>
    <submittedName>
        <fullName evidence="10">Nuclear cap-binding protein subunit 2</fullName>
    </submittedName>
</protein>
<dbReference type="Gene3D" id="3.30.70.330">
    <property type="match status" value="1"/>
</dbReference>
<evidence type="ECO:0000256" key="2">
    <source>
        <dbReference type="ARBA" id="ARBA00010725"/>
    </source>
</evidence>
<feature type="compositionally biased region" description="Basic and acidic residues" evidence="8">
    <location>
        <begin position="163"/>
        <end position="173"/>
    </location>
</feature>
<feature type="region of interest" description="Disordered" evidence="8">
    <location>
        <begin position="193"/>
        <end position="383"/>
    </location>
</feature>
<comment type="caution">
    <text evidence="10">The sequence shown here is derived from an EMBL/GenBank/DDBJ whole genome shotgun (WGS) entry which is preliminary data.</text>
</comment>
<feature type="compositionally biased region" description="Basic residues" evidence="8">
    <location>
        <begin position="221"/>
        <end position="237"/>
    </location>
</feature>
<evidence type="ECO:0000313" key="11">
    <source>
        <dbReference type="Proteomes" id="UP000247409"/>
    </source>
</evidence>
<feature type="compositionally biased region" description="Pro residues" evidence="8">
    <location>
        <begin position="325"/>
        <end position="336"/>
    </location>
</feature>
<dbReference type="GO" id="GO:0005634">
    <property type="term" value="C:nucleus"/>
    <property type="evidence" value="ECO:0007669"/>
    <property type="project" value="UniProtKB-SubCell"/>
</dbReference>
<dbReference type="SMART" id="SM00360">
    <property type="entry name" value="RRM"/>
    <property type="match status" value="1"/>
</dbReference>
<dbReference type="InterPro" id="IPR012677">
    <property type="entry name" value="Nucleotide-bd_a/b_plait_sf"/>
</dbReference>
<dbReference type="EMBL" id="NBIV01000262">
    <property type="protein sequence ID" value="PXF40741.1"/>
    <property type="molecule type" value="Genomic_DNA"/>
</dbReference>
<accession>A0A2V3IFB1</accession>
<name>A0A2V3IFB1_9FLOR</name>
<keyword evidence="4 7" id="KW-0694">RNA-binding</keyword>
<feature type="compositionally biased region" description="Basic and acidic residues" evidence="8">
    <location>
        <begin position="364"/>
        <end position="383"/>
    </location>
</feature>